<evidence type="ECO:0000256" key="1">
    <source>
        <dbReference type="ARBA" id="ARBA00004123"/>
    </source>
</evidence>
<keyword evidence="3" id="KW-0175">Coiled coil</keyword>
<dbReference type="InterPro" id="IPR004827">
    <property type="entry name" value="bZIP"/>
</dbReference>
<accession>A0AAF0JF44</accession>
<name>A0AAF0JF44_9BASI</name>
<evidence type="ECO:0000256" key="4">
    <source>
        <dbReference type="SAM" id="MobiDB-lite"/>
    </source>
</evidence>
<gene>
    <name evidence="6" type="ORF">MJAP1_001555</name>
</gene>
<feature type="compositionally biased region" description="Pro residues" evidence="4">
    <location>
        <begin position="1"/>
        <end position="12"/>
    </location>
</feature>
<dbReference type="GO" id="GO:0001228">
    <property type="term" value="F:DNA-binding transcription activator activity, RNA polymerase II-specific"/>
    <property type="evidence" value="ECO:0007669"/>
    <property type="project" value="TreeGrafter"/>
</dbReference>
<dbReference type="InterPro" id="IPR046347">
    <property type="entry name" value="bZIP_sf"/>
</dbReference>
<protein>
    <recommendedName>
        <fullName evidence="5">BZIP domain-containing protein</fullName>
    </recommendedName>
</protein>
<evidence type="ECO:0000313" key="7">
    <source>
        <dbReference type="Proteomes" id="UP001217754"/>
    </source>
</evidence>
<keyword evidence="2" id="KW-0539">Nucleus</keyword>
<dbReference type="SUPFAM" id="SSF57959">
    <property type="entry name" value="Leucine zipper domain"/>
    <property type="match status" value="1"/>
</dbReference>
<dbReference type="PANTHER" id="PTHR40621">
    <property type="entry name" value="TRANSCRIPTION FACTOR KAPC-RELATED"/>
    <property type="match status" value="1"/>
</dbReference>
<feature type="compositionally biased region" description="Basic and acidic residues" evidence="4">
    <location>
        <begin position="43"/>
        <end position="57"/>
    </location>
</feature>
<dbReference type="AlphaFoldDB" id="A0AAF0JF44"/>
<dbReference type="EMBL" id="CP119959">
    <property type="protein sequence ID" value="WFD38596.1"/>
    <property type="molecule type" value="Genomic_DNA"/>
</dbReference>
<dbReference type="CDD" id="cd14688">
    <property type="entry name" value="bZIP_YAP"/>
    <property type="match status" value="1"/>
</dbReference>
<dbReference type="Pfam" id="PF00170">
    <property type="entry name" value="bZIP_1"/>
    <property type="match status" value="1"/>
</dbReference>
<evidence type="ECO:0000259" key="5">
    <source>
        <dbReference type="Pfam" id="PF00170"/>
    </source>
</evidence>
<dbReference type="Gene3D" id="1.20.5.170">
    <property type="match status" value="1"/>
</dbReference>
<organism evidence="6 7">
    <name type="scientific">Malassezia japonica</name>
    <dbReference type="NCBI Taxonomy" id="223818"/>
    <lineage>
        <taxon>Eukaryota</taxon>
        <taxon>Fungi</taxon>
        <taxon>Dikarya</taxon>
        <taxon>Basidiomycota</taxon>
        <taxon>Ustilaginomycotina</taxon>
        <taxon>Malasseziomycetes</taxon>
        <taxon>Malasseziales</taxon>
        <taxon>Malasseziaceae</taxon>
        <taxon>Malassezia</taxon>
    </lineage>
</organism>
<reference evidence="6" key="1">
    <citation type="submission" date="2023-03" db="EMBL/GenBank/DDBJ databases">
        <title>Mating type loci evolution in Malassezia.</title>
        <authorList>
            <person name="Coelho M.A."/>
        </authorList>
    </citation>
    <scope>NUCLEOTIDE SEQUENCE</scope>
    <source>
        <strain evidence="6">CBS 9431</strain>
    </source>
</reference>
<dbReference type="RefSeq" id="XP_060121493.1">
    <property type="nucleotide sequence ID" value="XM_060265510.1"/>
</dbReference>
<feature type="region of interest" description="Disordered" evidence="4">
    <location>
        <begin position="251"/>
        <end position="316"/>
    </location>
</feature>
<dbReference type="GO" id="GO:0090575">
    <property type="term" value="C:RNA polymerase II transcription regulator complex"/>
    <property type="evidence" value="ECO:0007669"/>
    <property type="project" value="TreeGrafter"/>
</dbReference>
<dbReference type="InterPro" id="IPR050936">
    <property type="entry name" value="AP-1-like"/>
</dbReference>
<proteinExistence type="predicted"/>
<dbReference type="PANTHER" id="PTHR40621:SF6">
    <property type="entry name" value="AP-1-LIKE TRANSCRIPTION FACTOR YAP1-RELATED"/>
    <property type="match status" value="1"/>
</dbReference>
<dbReference type="GO" id="GO:0000976">
    <property type="term" value="F:transcription cis-regulatory region binding"/>
    <property type="evidence" value="ECO:0007669"/>
    <property type="project" value="InterPro"/>
</dbReference>
<sequence length="443" mass="45823">MDQASPTPPPPLADEALGAVMQLAQAASRHEGELGGDQGRGGDASRHGKGRSREMGDSSRPNKQVRMDNEHGQGVDQALQWPTAPPPAYGAPHDPHGAGASQPSPYGGHGLDQNGMHLGHSDAPFDPSAHGVGGPYGDVDDNTRMGPPSDGKQMTSESTGLVGARGKTGMTRALSTSRRAEQNRNAQRVFRERKNKYIADLENKAASLENALLAAEDHRRRFNDAIETIEILKRDNDTLRVALRALGGHQAVPNAPALPLDRPTAHAQGLLPYGTPGRGHQGEHDTQHPHAGGPGGPGGLHEVSDSQDPATAAAVAAAASGQTPYWLLEAVSGTGGQHGFPVPSHFQPSLGDNMGAGAPGAPGHQIQRGAPGQGGQRPEGMIDPSLEQNRLGGLENNDEQRHGVRDEGKGESVDSSGNPDNLASLSAVAAAAAAASSQKQPSS</sequence>
<evidence type="ECO:0000313" key="6">
    <source>
        <dbReference type="EMBL" id="WFD38596.1"/>
    </source>
</evidence>
<feature type="coiled-coil region" evidence="3">
    <location>
        <begin position="191"/>
        <end position="235"/>
    </location>
</feature>
<feature type="region of interest" description="Disordered" evidence="4">
    <location>
        <begin position="1"/>
        <end position="186"/>
    </location>
</feature>
<feature type="domain" description="BZIP" evidence="5">
    <location>
        <begin position="174"/>
        <end position="211"/>
    </location>
</feature>
<evidence type="ECO:0000256" key="3">
    <source>
        <dbReference type="SAM" id="Coils"/>
    </source>
</evidence>
<keyword evidence="7" id="KW-1185">Reference proteome</keyword>
<evidence type="ECO:0000256" key="2">
    <source>
        <dbReference type="ARBA" id="ARBA00023242"/>
    </source>
</evidence>
<feature type="compositionally biased region" description="Basic and acidic residues" evidence="4">
    <location>
        <begin position="398"/>
        <end position="412"/>
    </location>
</feature>
<feature type="region of interest" description="Disordered" evidence="4">
    <location>
        <begin position="338"/>
        <end position="424"/>
    </location>
</feature>
<dbReference type="GeneID" id="85225204"/>
<dbReference type="Proteomes" id="UP001217754">
    <property type="component" value="Chromosome 2"/>
</dbReference>
<comment type="subcellular location">
    <subcellularLocation>
        <location evidence="1">Nucleus</location>
    </subcellularLocation>
</comment>